<feature type="transmembrane region" description="Helical" evidence="1">
    <location>
        <begin position="51"/>
        <end position="70"/>
    </location>
</feature>
<accession>A0A9W5S2G5</accession>
<proteinExistence type="predicted"/>
<evidence type="ECO:0000313" key="3">
    <source>
        <dbReference type="Proteomes" id="UP000053750"/>
    </source>
</evidence>
<gene>
    <name evidence="2" type="ORF">BG53_12930</name>
</gene>
<dbReference type="EMBL" id="JFHU01000052">
    <property type="protein sequence ID" value="EXX90787.1"/>
    <property type="molecule type" value="Genomic_DNA"/>
</dbReference>
<name>A0A9W5S2G5_9BACL</name>
<evidence type="ECO:0000256" key="1">
    <source>
        <dbReference type="SAM" id="Phobius"/>
    </source>
</evidence>
<dbReference type="OrthoDB" id="2622240at2"/>
<keyword evidence="1" id="KW-0472">Membrane</keyword>
<dbReference type="Proteomes" id="UP000053750">
    <property type="component" value="Unassembled WGS sequence"/>
</dbReference>
<feature type="transmembrane region" description="Helical" evidence="1">
    <location>
        <begin position="6"/>
        <end position="22"/>
    </location>
</feature>
<dbReference type="RefSeq" id="WP_036580838.1">
    <property type="nucleotide sequence ID" value="NZ_KK082182.1"/>
</dbReference>
<reference evidence="2 3" key="1">
    <citation type="submission" date="2014-02" db="EMBL/GenBank/DDBJ databases">
        <title>Genome sequence of Paenibacillus darwinianus reveals adaptive mechanisms for survival in Antarctic soils.</title>
        <authorList>
            <person name="Dsouza M."/>
            <person name="Taylor M.W."/>
            <person name="Turner S.J."/>
            <person name="Aislabie J."/>
        </authorList>
    </citation>
    <scope>NUCLEOTIDE SEQUENCE [LARGE SCALE GENOMIC DNA]</scope>
    <source>
        <strain evidence="2 3">CE1</strain>
    </source>
</reference>
<evidence type="ECO:0000313" key="2">
    <source>
        <dbReference type="EMBL" id="EXX90787.1"/>
    </source>
</evidence>
<comment type="caution">
    <text evidence="2">The sequence shown here is derived from an EMBL/GenBank/DDBJ whole genome shotgun (WGS) entry which is preliminary data.</text>
</comment>
<keyword evidence="1" id="KW-0812">Transmembrane</keyword>
<sequence length="83" mass="9427">MQYRVTLIATLFALALCLYNYTGYDPHNLFFLMFSIPAWFVDLIADVHNVSVLLMYALTIVSYALIGYAADRLIATQRMKKGA</sequence>
<keyword evidence="1" id="KW-1133">Transmembrane helix</keyword>
<keyword evidence="3" id="KW-1185">Reference proteome</keyword>
<protein>
    <submittedName>
        <fullName evidence="2">Uncharacterized protein</fullName>
    </submittedName>
</protein>
<organism evidence="2 3">
    <name type="scientific">Paenibacillus darwinianus</name>
    <dbReference type="NCBI Taxonomy" id="1380763"/>
    <lineage>
        <taxon>Bacteria</taxon>
        <taxon>Bacillati</taxon>
        <taxon>Bacillota</taxon>
        <taxon>Bacilli</taxon>
        <taxon>Bacillales</taxon>
        <taxon>Paenibacillaceae</taxon>
        <taxon>Paenibacillus</taxon>
    </lineage>
</organism>
<dbReference type="AlphaFoldDB" id="A0A9W5S2G5"/>